<organism evidence="1 2">
    <name type="scientific">Acidithiobacillus ferrianus</name>
    <dbReference type="NCBI Taxonomy" id="2678518"/>
    <lineage>
        <taxon>Bacteria</taxon>
        <taxon>Pseudomonadati</taxon>
        <taxon>Pseudomonadota</taxon>
        <taxon>Acidithiobacillia</taxon>
        <taxon>Acidithiobacillales</taxon>
        <taxon>Acidithiobacillaceae</taxon>
        <taxon>Acidithiobacillus</taxon>
    </lineage>
</organism>
<evidence type="ECO:0000313" key="1">
    <source>
        <dbReference type="EMBL" id="XRI70425.1"/>
    </source>
</evidence>
<accession>A0ACD5HAL9</accession>
<gene>
    <name evidence="1" type="ORF">GL267_007035</name>
</gene>
<dbReference type="Proteomes" id="UP000470022">
    <property type="component" value="Chromosome"/>
</dbReference>
<evidence type="ECO:0000313" key="2">
    <source>
        <dbReference type="Proteomes" id="UP000470022"/>
    </source>
</evidence>
<reference evidence="1" key="1">
    <citation type="submission" date="2023-06" db="EMBL/GenBank/DDBJ databases">
        <title>Complete and circular genome of Acidithiobacillus ferrianus DSM 107098.</title>
        <authorList>
            <person name="Norris P.R."/>
            <person name="Falagan C."/>
            <person name="Moya-Beltran A."/>
            <person name="Castro M."/>
            <person name="Quatrini R."/>
            <person name="Johnson D.B."/>
        </authorList>
    </citation>
    <scope>NUCLEOTIDE SEQUENCE</scope>
    <source>
        <strain evidence="1">MG</strain>
    </source>
</reference>
<protein>
    <submittedName>
        <fullName evidence="1">MarR family transcriptional regulator</fullName>
    </submittedName>
</protein>
<name>A0ACD5HAL9_9PROT</name>
<proteinExistence type="predicted"/>
<sequence>MGLFACEQLGEWMREEILRETTIQSSTDLQEATTKAPFLAVLRELAQAYHAFSAYSAAHVRQLGLTPAQFDVIATLGNTQGMPLSQLAQKTLITKGTLTGIIDRLEEKGLVRREVPVGDRRSFLAVLTPAGETLFAQVFPAHIAYLRQTFANVDAEDLEQVRRTLRVLRGRFQE</sequence>
<dbReference type="EMBL" id="CP127523">
    <property type="protein sequence ID" value="XRI70425.1"/>
    <property type="molecule type" value="Genomic_DNA"/>
</dbReference>
<keyword evidence="2" id="KW-1185">Reference proteome</keyword>